<dbReference type="EMBL" id="JAUEPR010000010">
    <property type="protein sequence ID" value="KAK0479998.1"/>
    <property type="molecule type" value="Genomic_DNA"/>
</dbReference>
<gene>
    <name evidence="2" type="ORF">IW261DRAFT_1475543</name>
</gene>
<dbReference type="Proteomes" id="UP001175227">
    <property type="component" value="Unassembled WGS sequence"/>
</dbReference>
<name>A0AA39UB54_9AGAR</name>
<reference evidence="2" key="1">
    <citation type="submission" date="2023-06" db="EMBL/GenBank/DDBJ databases">
        <authorList>
            <consortium name="Lawrence Berkeley National Laboratory"/>
            <person name="Ahrendt S."/>
            <person name="Sahu N."/>
            <person name="Indic B."/>
            <person name="Wong-Bajracharya J."/>
            <person name="Merenyi Z."/>
            <person name="Ke H.-M."/>
            <person name="Monk M."/>
            <person name="Kocsube S."/>
            <person name="Drula E."/>
            <person name="Lipzen A."/>
            <person name="Balint B."/>
            <person name="Henrissat B."/>
            <person name="Andreopoulos B."/>
            <person name="Martin F.M."/>
            <person name="Harder C.B."/>
            <person name="Rigling D."/>
            <person name="Ford K.L."/>
            <person name="Foster G.D."/>
            <person name="Pangilinan J."/>
            <person name="Papanicolaou A."/>
            <person name="Barry K."/>
            <person name="LaButti K."/>
            <person name="Viragh M."/>
            <person name="Koriabine M."/>
            <person name="Yan M."/>
            <person name="Riley R."/>
            <person name="Champramary S."/>
            <person name="Plett K.L."/>
            <person name="Tsai I.J."/>
            <person name="Slot J."/>
            <person name="Sipos G."/>
            <person name="Plett J."/>
            <person name="Nagy L.G."/>
            <person name="Grigoriev I.V."/>
        </authorList>
    </citation>
    <scope>NUCLEOTIDE SEQUENCE</scope>
    <source>
        <strain evidence="2">ICMP 16352</strain>
    </source>
</reference>
<keyword evidence="1" id="KW-0812">Transmembrane</keyword>
<comment type="caution">
    <text evidence="2">The sequence shown here is derived from an EMBL/GenBank/DDBJ whole genome shotgun (WGS) entry which is preliminary data.</text>
</comment>
<protein>
    <submittedName>
        <fullName evidence="2">Uncharacterized protein</fullName>
    </submittedName>
</protein>
<sequence>MVHRIIVDSGDPAISYSYAPGDYWIPGNDSYTYGTTYTQGSYSSLNVTFEGTEIQVFGQVAQPLYCYYEIDSIRSSGSTRAFNPGYSSAKTGVEWFNLTDLSSGSHNLSLTLGGADVILDYLVITPLTNASLDGYTLVVDDNETDIVLSGNWTVQSGQSYGYGFPFNNTLTGTGDNSSTVEFNFTGISVSVYGVVHSATGVSSYSVDGSPPMNYTPPSNLTDDSWYLHQQFFHAELEQGNHSLLISFPSLSGRERFWLDYILYGPTTSTNITHFPRASAIPTSPASTNKSSLDVGAIVGGCVGGAVLIIVVFAILRYRKARARKSGSTPAPSNYRPEYYEGIQNQSSHISDVPTPAAVRQREADAYNQITAQPHRSPSATSSAERWPLIAHDPPHEANAAIPPDMSVLQREIASLRAENEELRSFGAADPPPYTEGPFCDITLSMQTWDGQVWHPSQS</sequence>
<dbReference type="Gene3D" id="2.60.120.260">
    <property type="entry name" value="Galactose-binding domain-like"/>
    <property type="match status" value="2"/>
</dbReference>
<organism evidence="2 3">
    <name type="scientific">Armillaria novae-zelandiae</name>
    <dbReference type="NCBI Taxonomy" id="153914"/>
    <lineage>
        <taxon>Eukaryota</taxon>
        <taxon>Fungi</taxon>
        <taxon>Dikarya</taxon>
        <taxon>Basidiomycota</taxon>
        <taxon>Agaricomycotina</taxon>
        <taxon>Agaricomycetes</taxon>
        <taxon>Agaricomycetidae</taxon>
        <taxon>Agaricales</taxon>
        <taxon>Marasmiineae</taxon>
        <taxon>Physalacriaceae</taxon>
        <taxon>Armillaria</taxon>
    </lineage>
</organism>
<keyword evidence="1" id="KW-0472">Membrane</keyword>
<dbReference type="AlphaFoldDB" id="A0AA39UB54"/>
<evidence type="ECO:0000313" key="2">
    <source>
        <dbReference type="EMBL" id="KAK0479998.1"/>
    </source>
</evidence>
<keyword evidence="1" id="KW-1133">Transmembrane helix</keyword>
<evidence type="ECO:0000256" key="1">
    <source>
        <dbReference type="SAM" id="Phobius"/>
    </source>
</evidence>
<keyword evidence="3" id="KW-1185">Reference proteome</keyword>
<accession>A0AA39UB54</accession>
<proteinExistence type="predicted"/>
<feature type="transmembrane region" description="Helical" evidence="1">
    <location>
        <begin position="294"/>
        <end position="315"/>
    </location>
</feature>
<evidence type="ECO:0000313" key="3">
    <source>
        <dbReference type="Proteomes" id="UP001175227"/>
    </source>
</evidence>